<comment type="caution">
    <text evidence="4">The sequence shown here is derived from an EMBL/GenBank/DDBJ whole genome shotgun (WGS) entry which is preliminary data.</text>
</comment>
<keyword evidence="2" id="KW-0472">Membrane</keyword>
<dbReference type="Proteomes" id="UP000076962">
    <property type="component" value="Unassembled WGS sequence"/>
</dbReference>
<dbReference type="InterPro" id="IPR016187">
    <property type="entry name" value="CTDL_fold"/>
</dbReference>
<evidence type="ECO:0000259" key="3">
    <source>
        <dbReference type="Pfam" id="PF03781"/>
    </source>
</evidence>
<evidence type="ECO:0000256" key="1">
    <source>
        <dbReference type="SAM" id="MobiDB-lite"/>
    </source>
</evidence>
<proteinExistence type="predicted"/>
<dbReference type="PANTHER" id="PTHR23150:SF35">
    <property type="entry name" value="BLL6746 PROTEIN"/>
    <property type="match status" value="1"/>
</dbReference>
<dbReference type="Pfam" id="PF03781">
    <property type="entry name" value="FGE-sulfatase"/>
    <property type="match status" value="1"/>
</dbReference>
<dbReference type="PATRIC" id="fig|1003181.4.peg.7056"/>
<gene>
    <name evidence="4" type="ORF">THIOM_005313</name>
</gene>
<feature type="region of interest" description="Disordered" evidence="1">
    <location>
        <begin position="1"/>
        <end position="32"/>
    </location>
</feature>
<evidence type="ECO:0000313" key="5">
    <source>
        <dbReference type="Proteomes" id="UP000076962"/>
    </source>
</evidence>
<sequence length="325" mass="36450">MKTEERPQTVAEWQERLWDKPSPTPIPQPAPAPKSKMKWLWGGVGLLFFMIVVVGLLNNKSDNPQEAKERLAQLDKKPGKVFRDRLQDGSLGPEMVWIPAGSFRMGDMNVTVTSFQGGGDGDEKPVHEVSVSGFAMGKYEVTFAEYDKFAEATGREKPSDEGWGRGNRPVIYVSWRDAVAYTEWLSEQTGQKYRLPTEAQWEYAARAGTETKYWWGNEIGTNRANCDGCGSRWDDKQTAPVGSFAPNPFGLYDTAGNVWEWLCSEYESQSSGKERLCAKKINENSRLSLRGGSWNVDSSGLRSAFRIVRRPTGRHGVVGLRLARL</sequence>
<name>A0A176RTJ6_9GAMM</name>
<dbReference type="GO" id="GO:0120147">
    <property type="term" value="F:formylglycine-generating oxidase activity"/>
    <property type="evidence" value="ECO:0007669"/>
    <property type="project" value="TreeGrafter"/>
</dbReference>
<keyword evidence="2" id="KW-1133">Transmembrane helix</keyword>
<dbReference type="Gene3D" id="3.90.1580.10">
    <property type="entry name" value="paralog of FGE (formylglycine-generating enzyme)"/>
    <property type="match status" value="1"/>
</dbReference>
<dbReference type="SUPFAM" id="SSF56436">
    <property type="entry name" value="C-type lectin-like"/>
    <property type="match status" value="1"/>
</dbReference>
<dbReference type="InterPro" id="IPR051043">
    <property type="entry name" value="Sulfatase_Mod_Factor_Kinase"/>
</dbReference>
<dbReference type="InterPro" id="IPR042095">
    <property type="entry name" value="SUMF_sf"/>
</dbReference>
<dbReference type="PANTHER" id="PTHR23150">
    <property type="entry name" value="SULFATASE MODIFYING FACTOR 1, 2"/>
    <property type="match status" value="1"/>
</dbReference>
<feature type="compositionally biased region" description="Basic and acidic residues" evidence="1">
    <location>
        <begin position="1"/>
        <end position="19"/>
    </location>
</feature>
<organism evidence="4 5">
    <name type="scientific">Candidatus Thiomargarita nelsonii</name>
    <dbReference type="NCBI Taxonomy" id="1003181"/>
    <lineage>
        <taxon>Bacteria</taxon>
        <taxon>Pseudomonadati</taxon>
        <taxon>Pseudomonadota</taxon>
        <taxon>Gammaproteobacteria</taxon>
        <taxon>Thiotrichales</taxon>
        <taxon>Thiotrichaceae</taxon>
        <taxon>Thiomargarita</taxon>
    </lineage>
</organism>
<dbReference type="AlphaFoldDB" id="A0A176RTJ6"/>
<feature type="domain" description="Sulfatase-modifying factor enzyme-like" evidence="3">
    <location>
        <begin position="93"/>
        <end position="324"/>
    </location>
</feature>
<keyword evidence="5" id="KW-1185">Reference proteome</keyword>
<reference evidence="4 5" key="1">
    <citation type="submission" date="2016-05" db="EMBL/GenBank/DDBJ databases">
        <title>Single-cell genome of chain-forming Candidatus Thiomargarita nelsonii and comparison to other large sulfur-oxidizing bacteria.</title>
        <authorList>
            <person name="Winkel M."/>
            <person name="Salman V."/>
            <person name="Woyke T."/>
            <person name="Schulz-Vogt H."/>
            <person name="Richter M."/>
            <person name="Flood B."/>
            <person name="Bailey J."/>
            <person name="Amann R."/>
            <person name="Mussmann M."/>
        </authorList>
    </citation>
    <scope>NUCLEOTIDE SEQUENCE [LARGE SCALE GENOMIC DNA]</scope>
    <source>
        <strain evidence="4 5">THI036</strain>
    </source>
</reference>
<keyword evidence="2" id="KW-0812">Transmembrane</keyword>
<protein>
    <submittedName>
        <fullName evidence="4">Sulphatase-modifying factor domain protein</fullName>
    </submittedName>
</protein>
<evidence type="ECO:0000313" key="4">
    <source>
        <dbReference type="EMBL" id="OAD19069.1"/>
    </source>
</evidence>
<accession>A0A176RTJ6</accession>
<feature type="transmembrane region" description="Helical" evidence="2">
    <location>
        <begin position="39"/>
        <end position="58"/>
    </location>
</feature>
<feature type="compositionally biased region" description="Pro residues" evidence="1">
    <location>
        <begin position="22"/>
        <end position="32"/>
    </location>
</feature>
<dbReference type="EMBL" id="LUTY01002959">
    <property type="protein sequence ID" value="OAD19069.1"/>
    <property type="molecule type" value="Genomic_DNA"/>
</dbReference>
<evidence type="ECO:0000256" key="2">
    <source>
        <dbReference type="SAM" id="Phobius"/>
    </source>
</evidence>
<dbReference type="InterPro" id="IPR005532">
    <property type="entry name" value="SUMF_dom"/>
</dbReference>